<dbReference type="FunFam" id="1.10.1410.40:FF:000002">
    <property type="entry name" value="protein mab-21-like 1"/>
    <property type="match status" value="2"/>
</dbReference>
<dbReference type="EMBL" id="WNWW01000001">
    <property type="protein sequence ID" value="KAF3430866.1"/>
    <property type="molecule type" value="Genomic_DNA"/>
</dbReference>
<dbReference type="Gene3D" id="3.30.460.90">
    <property type="match status" value="2"/>
</dbReference>
<feature type="domain" description="Mab-21-like HhH/H2TH-like" evidence="3">
    <location>
        <begin position="663"/>
        <end position="760"/>
    </location>
</feature>
<feature type="domain" description="Mab-21-like nucleotidyltransferase" evidence="2">
    <location>
        <begin position="479"/>
        <end position="660"/>
    </location>
</feature>
<accession>A0A833SFW8</accession>
<dbReference type="PANTHER" id="PTHR10656">
    <property type="entry name" value="CELL FATE DETERMINING PROTEIN MAB21-RELATED"/>
    <property type="match status" value="1"/>
</dbReference>
<dbReference type="FunFam" id="3.30.460.90:FF:000001">
    <property type="entry name" value="protein mab-21-like 2"/>
    <property type="match status" value="2"/>
</dbReference>
<proteinExistence type="inferred from homology"/>
<evidence type="ECO:0000313" key="5">
    <source>
        <dbReference type="Proteomes" id="UP000655588"/>
    </source>
</evidence>
<comment type="caution">
    <text evidence="4">The sequence shown here is derived from an EMBL/GenBank/DDBJ whole genome shotgun (WGS) entry which is preliminary data.</text>
</comment>
<sequence>MLLPQDMMAAQSKMLYQMNKYYGERVQARMGQVQKTIREVCKVVQEVLKEVEVQEPRFISSLTECNGRYEGLEVISPGEFEVVLYLNQMGVFNFVDDGSLPGCAVLKLSDGRKRSMSLWVEFITASGYLSARKIRSRFQTLVAQACDKCAYRDSVKMIADTTEVKLRIRERYVVQITPAFKCSGVWPRSAAHWPIPHIPWPHPNLVAEVKTEGFDLLSKESVALQGKQSAMEGDAWVLSFTEAETRLLQGGCRRRCLSILKTLRDRHLDLPGNPVTSYHMKTLLLYECEKHPLETEWDEGCIADRINGIFLQLISCLQCRRCPHYFLPNLDLFKGKSPSGLENAAKQVWRLTRELLTNSRALEKLYILKTEKILQFWMKKLSTRVARCGDRESRQPRRGSPRRLQAATTTMLLPADMLAAQSKMVYQINKYFGERVMTRKSQVMKTIQEVCRVVQDVLKEVEVQEPRFISSLTDYNGRFDGLDVISPTEFEIVIYLNQMGVLNFVDDGTLPGCAVLKLSDGRKRSMSLWVEFITASGYLSARKIRSRFQTLVAQACDKCAYRDSVKMIADTTEVKLRIRERYVVQITPAFKCAGLWPRSASHWPIAHIPWPHPNIVAEVKTEGFDMLSKECIGLQGKQSAMEGDAWALSFIDAENRLLQGGSRKRCLSILKTLRDRHLDLPGNPVTSYHMKTLLLYECEKHPHEAEWDEICIADRINGILLQLISCLQCRRCPHYFLPNLDLFKGKSPSGLENAAKQVWRLTRELLTNSRALEKL</sequence>
<protein>
    <recommendedName>
        <fullName evidence="6">Protein mab-21</fullName>
    </recommendedName>
</protein>
<evidence type="ECO:0000256" key="1">
    <source>
        <dbReference type="ARBA" id="ARBA00008307"/>
    </source>
</evidence>
<dbReference type="SMART" id="SM01265">
    <property type="entry name" value="Mab-21"/>
    <property type="match status" value="2"/>
</dbReference>
<feature type="domain" description="Mab-21-like nucleotidyltransferase" evidence="2">
    <location>
        <begin position="68"/>
        <end position="250"/>
    </location>
</feature>
<reference evidence="4" key="1">
    <citation type="submission" date="2019-11" db="EMBL/GenBank/DDBJ databases">
        <title>The nuclear and mitochondrial genomes of Frieseomelitta varia - a highly eusocial stingless bee (Meliponini) with a permanently sterile worker caste.</title>
        <authorList>
            <person name="Freitas F.C.P."/>
            <person name="Lourenco A.P."/>
            <person name="Nunes F.M.F."/>
            <person name="Paschoal A.R."/>
            <person name="Abreu F.C.P."/>
            <person name="Barbin F.O."/>
            <person name="Bataglia L."/>
            <person name="Cardoso-Junior C.A.M."/>
            <person name="Cervoni M.S."/>
            <person name="Silva S.R."/>
            <person name="Dalarmi F."/>
            <person name="Del Lama M.A."/>
            <person name="Depintor T.S."/>
            <person name="Ferreira K.M."/>
            <person name="Goria P.S."/>
            <person name="Jaskot M.C."/>
            <person name="Lago D.C."/>
            <person name="Luna-Lucena D."/>
            <person name="Moda L.M."/>
            <person name="Nascimento L."/>
            <person name="Pedrino M."/>
            <person name="Rabico F.O."/>
            <person name="Sanches F.C."/>
            <person name="Santos D.E."/>
            <person name="Santos C.G."/>
            <person name="Vieira J."/>
            <person name="Lopes T.F."/>
            <person name="Barchuk A.R."/>
            <person name="Hartfelder K."/>
            <person name="Simoes Z.L.P."/>
            <person name="Bitondi M.M.G."/>
            <person name="Pinheiro D.G."/>
        </authorList>
    </citation>
    <scope>NUCLEOTIDE SEQUENCE</scope>
    <source>
        <strain evidence="4">USP_RPSP 00005682</strain>
        <tissue evidence="4">Whole individual</tissue>
    </source>
</reference>
<keyword evidence="5" id="KW-1185">Reference proteome</keyword>
<evidence type="ECO:0000259" key="3">
    <source>
        <dbReference type="Pfam" id="PF20266"/>
    </source>
</evidence>
<evidence type="ECO:0008006" key="6">
    <source>
        <dbReference type="Google" id="ProtNLM"/>
    </source>
</evidence>
<gene>
    <name evidence="4" type="ORF">E2986_11572</name>
</gene>
<organism evidence="4 5">
    <name type="scientific">Frieseomelitta varia</name>
    <dbReference type="NCBI Taxonomy" id="561572"/>
    <lineage>
        <taxon>Eukaryota</taxon>
        <taxon>Metazoa</taxon>
        <taxon>Ecdysozoa</taxon>
        <taxon>Arthropoda</taxon>
        <taxon>Hexapoda</taxon>
        <taxon>Insecta</taxon>
        <taxon>Pterygota</taxon>
        <taxon>Neoptera</taxon>
        <taxon>Endopterygota</taxon>
        <taxon>Hymenoptera</taxon>
        <taxon>Apocrita</taxon>
        <taxon>Aculeata</taxon>
        <taxon>Apoidea</taxon>
        <taxon>Anthophila</taxon>
        <taxon>Apidae</taxon>
        <taxon>Frieseomelitta</taxon>
    </lineage>
</organism>
<comment type="similarity">
    <text evidence="1">Belongs to the mab-21 family.</text>
</comment>
<dbReference type="AlphaFoldDB" id="A0A833SFW8"/>
<dbReference type="InterPro" id="IPR046906">
    <property type="entry name" value="Mab-21_HhH/H2TH-like"/>
</dbReference>
<evidence type="ECO:0000313" key="4">
    <source>
        <dbReference type="EMBL" id="KAF3430866.1"/>
    </source>
</evidence>
<dbReference type="Gene3D" id="1.10.1410.40">
    <property type="match status" value="2"/>
</dbReference>
<evidence type="ECO:0000259" key="2">
    <source>
        <dbReference type="Pfam" id="PF03281"/>
    </source>
</evidence>
<name>A0A833SFW8_9HYME</name>
<dbReference type="Pfam" id="PF03281">
    <property type="entry name" value="Mab-21"/>
    <property type="match status" value="2"/>
</dbReference>
<dbReference type="InterPro" id="IPR046903">
    <property type="entry name" value="Mab-21-like_nuc_Trfase"/>
</dbReference>
<feature type="domain" description="Mab-21-like HhH/H2TH-like" evidence="3">
    <location>
        <begin position="252"/>
        <end position="350"/>
    </location>
</feature>
<dbReference type="Proteomes" id="UP000655588">
    <property type="component" value="Unassembled WGS sequence"/>
</dbReference>
<dbReference type="InterPro" id="IPR024810">
    <property type="entry name" value="MAB21L/cGLR"/>
</dbReference>
<dbReference type="Pfam" id="PF20266">
    <property type="entry name" value="Mab-21_C"/>
    <property type="match status" value="2"/>
</dbReference>
<dbReference type="PANTHER" id="PTHR10656:SF70">
    <property type="entry name" value="PROTEIN MAB-21-RELATED"/>
    <property type="match status" value="1"/>
</dbReference>